<organism evidence="1 2">
    <name type="scientific">Flavobacterium kayseriense</name>
    <dbReference type="NCBI Taxonomy" id="2764714"/>
    <lineage>
        <taxon>Bacteria</taxon>
        <taxon>Pseudomonadati</taxon>
        <taxon>Bacteroidota</taxon>
        <taxon>Flavobacteriia</taxon>
        <taxon>Flavobacteriales</taxon>
        <taxon>Flavobacteriaceae</taxon>
        <taxon>Flavobacterium</taxon>
    </lineage>
</organism>
<dbReference type="Gene3D" id="3.90.930.1">
    <property type="match status" value="1"/>
</dbReference>
<dbReference type="SUPFAM" id="SSF82185">
    <property type="entry name" value="Histone H3 K4-specific methyltransferase SET7/9 N-terminal domain"/>
    <property type="match status" value="1"/>
</dbReference>
<dbReference type="PROSITE" id="PS51257">
    <property type="entry name" value="PROKAR_LIPOPROTEIN"/>
    <property type="match status" value="1"/>
</dbReference>
<dbReference type="EMBL" id="JACRUJ010000001">
    <property type="protein sequence ID" value="MBC5840864.1"/>
    <property type="molecule type" value="Genomic_DNA"/>
</dbReference>
<accession>A0ABR7J696</accession>
<sequence length="140" mass="16817">MKKQLFLICFLLFAIVSCKPKLTNQKVNKKREGLWTEKYSLDSSYYKSIGQYKNDEPIKKWRYYLNGKIIKKEKYKASFCKTKLYHENGTLQSRGNTVLDTSGKYPHWYYDGQWKTYNKKGKLISRRTYREGQLLTEKIQ</sequence>
<keyword evidence="2" id="KW-1185">Reference proteome</keyword>
<proteinExistence type="predicted"/>
<name>A0ABR7J696_9FLAO</name>
<dbReference type="RefSeq" id="WP_187009415.1">
    <property type="nucleotide sequence ID" value="NZ_JACRUI010000001.1"/>
</dbReference>
<evidence type="ECO:0000313" key="2">
    <source>
        <dbReference type="Proteomes" id="UP000629963"/>
    </source>
</evidence>
<evidence type="ECO:0008006" key="3">
    <source>
        <dbReference type="Google" id="ProtNLM"/>
    </source>
</evidence>
<gene>
    <name evidence="1" type="ORF">H8R23_05555</name>
</gene>
<dbReference type="Proteomes" id="UP000629963">
    <property type="component" value="Unassembled WGS sequence"/>
</dbReference>
<protein>
    <recommendedName>
        <fullName evidence="3">MORN repeat variant</fullName>
    </recommendedName>
</protein>
<comment type="caution">
    <text evidence="1">The sequence shown here is derived from an EMBL/GenBank/DDBJ whole genome shotgun (WGS) entry which is preliminary data.</text>
</comment>
<evidence type="ECO:0000313" key="1">
    <source>
        <dbReference type="EMBL" id="MBC5840864.1"/>
    </source>
</evidence>
<reference evidence="1 2" key="1">
    <citation type="submission" date="2020-08" db="EMBL/GenBank/DDBJ databases">
        <title>Description of novel Flavobacterium F-380 isolate.</title>
        <authorList>
            <person name="Saticioglu I.B."/>
            <person name="Duman M."/>
            <person name="Altun S."/>
        </authorList>
    </citation>
    <scope>NUCLEOTIDE SEQUENCE [LARGE SCALE GENOMIC DNA]</scope>
    <source>
        <strain evidence="1 2">F-380</strain>
    </source>
</reference>